<dbReference type="Proteomes" id="UP000018949">
    <property type="component" value="Unassembled WGS sequence"/>
</dbReference>
<reference evidence="1 2" key="1">
    <citation type="submission" date="2013-12" db="EMBL/GenBank/DDBJ databases">
        <title>NBRP : Genome information of microbial organism related human and environment.</title>
        <authorList>
            <person name="Hattori M."/>
            <person name="Oshima K."/>
            <person name="Inaba H."/>
            <person name="Suda W."/>
            <person name="Sakamoto M."/>
            <person name="Iino T."/>
            <person name="Kitahara M."/>
            <person name="Oshida Y."/>
            <person name="Iida T."/>
            <person name="Kudo T."/>
            <person name="Itoh T."/>
            <person name="Ahmed I."/>
            <person name="Ohkuma M."/>
        </authorList>
    </citation>
    <scope>NUCLEOTIDE SEQUENCE [LARGE SCALE GENOMIC DNA]</scope>
    <source>
        <strain evidence="1 2">JCM 21738</strain>
    </source>
</reference>
<proteinExistence type="predicted"/>
<accession>W4RXJ4</accession>
<evidence type="ECO:0000313" key="1">
    <source>
        <dbReference type="EMBL" id="GAE48374.1"/>
    </source>
</evidence>
<sequence length="60" mass="7231">MNDIIKSYAKRLKLSWIKENFDEVEAASNQEYLLELFEAEIQQREERRMNLLLTQATLQK</sequence>
<comment type="caution">
    <text evidence="1">The sequence shown here is derived from an EMBL/GenBank/DDBJ whole genome shotgun (WGS) entry which is preliminary data.</text>
</comment>
<evidence type="ECO:0000313" key="2">
    <source>
        <dbReference type="Proteomes" id="UP000018949"/>
    </source>
</evidence>
<dbReference type="AlphaFoldDB" id="W4RXJ4"/>
<dbReference type="eggNOG" id="COG1484">
    <property type="taxonomic scope" value="Bacteria"/>
</dbReference>
<dbReference type="EMBL" id="BAUW01000173">
    <property type="protein sequence ID" value="GAE48374.1"/>
    <property type="molecule type" value="Genomic_DNA"/>
</dbReference>
<organism evidence="1 2">
    <name type="scientific">Mesobacillus boroniphilus JCM 21738</name>
    <dbReference type="NCBI Taxonomy" id="1294265"/>
    <lineage>
        <taxon>Bacteria</taxon>
        <taxon>Bacillati</taxon>
        <taxon>Bacillota</taxon>
        <taxon>Bacilli</taxon>
        <taxon>Bacillales</taxon>
        <taxon>Bacillaceae</taxon>
        <taxon>Mesobacillus</taxon>
    </lineage>
</organism>
<name>W4RXJ4_9BACI</name>
<gene>
    <name evidence="1" type="ORF">JCM21738_5490</name>
</gene>
<keyword evidence="2" id="KW-1185">Reference proteome</keyword>
<protein>
    <submittedName>
        <fullName evidence="1">Mobile element protein</fullName>
    </submittedName>
</protein>